<proteinExistence type="predicted"/>
<feature type="region of interest" description="Disordered" evidence="1">
    <location>
        <begin position="1"/>
        <end position="142"/>
    </location>
</feature>
<dbReference type="Proteomes" id="UP001172155">
    <property type="component" value="Unassembled WGS sequence"/>
</dbReference>
<reference evidence="2" key="1">
    <citation type="submission" date="2023-06" db="EMBL/GenBank/DDBJ databases">
        <title>Genome-scale phylogeny and comparative genomics of the fungal order Sordariales.</title>
        <authorList>
            <consortium name="Lawrence Berkeley National Laboratory"/>
            <person name="Hensen N."/>
            <person name="Bonometti L."/>
            <person name="Westerberg I."/>
            <person name="Brannstrom I.O."/>
            <person name="Guillou S."/>
            <person name="Cros-Aarteil S."/>
            <person name="Calhoun S."/>
            <person name="Haridas S."/>
            <person name="Kuo A."/>
            <person name="Mondo S."/>
            <person name="Pangilinan J."/>
            <person name="Riley R."/>
            <person name="LaButti K."/>
            <person name="Andreopoulos B."/>
            <person name="Lipzen A."/>
            <person name="Chen C."/>
            <person name="Yanf M."/>
            <person name="Daum C."/>
            <person name="Ng V."/>
            <person name="Clum A."/>
            <person name="Steindorff A."/>
            <person name="Ohm R."/>
            <person name="Martin F."/>
            <person name="Silar P."/>
            <person name="Natvig D."/>
            <person name="Lalanne C."/>
            <person name="Gautier V."/>
            <person name="Ament-velasquez S.L."/>
            <person name="Kruys A."/>
            <person name="Hutchinson M.I."/>
            <person name="Powell A.J."/>
            <person name="Barry K."/>
            <person name="Miller A.N."/>
            <person name="Grigoriev I.V."/>
            <person name="Debuchy R."/>
            <person name="Gladieux P."/>
            <person name="Thoren M.H."/>
            <person name="Johannesson H."/>
        </authorList>
    </citation>
    <scope>NUCLEOTIDE SEQUENCE</scope>
    <source>
        <strain evidence="2">SMH3187-1</strain>
    </source>
</reference>
<feature type="compositionally biased region" description="Low complexity" evidence="1">
    <location>
        <begin position="90"/>
        <end position="101"/>
    </location>
</feature>
<name>A0AA40F264_9PEZI</name>
<keyword evidence="3" id="KW-1185">Reference proteome</keyword>
<feature type="region of interest" description="Disordered" evidence="1">
    <location>
        <begin position="517"/>
        <end position="581"/>
    </location>
</feature>
<protein>
    <recommendedName>
        <fullName evidence="4">Myb-like domain-containing protein</fullName>
    </recommendedName>
</protein>
<comment type="caution">
    <text evidence="2">The sequence shown here is derived from an EMBL/GenBank/DDBJ whole genome shotgun (WGS) entry which is preliminary data.</text>
</comment>
<sequence>MTSRGRGRIAARPATEPSAAPGGRRSARGQPPQQAQQAQQQDSIDSQIDPAITGDTTGSMAPPPPPTAKKGRSQSEENTHVKDIPRRGARPAASQAASVASINSVPTSSQDLQSSVPWGRGMSASQRDLSLAPSTSQPSALRQRIRANQMKKRVAGLCDAATAYFQHISSPIPDVPEEREVWEGEKETLLETFSPLRNIYSPDAGQPMISVSEVHEQLNTPQDDPSWLATTQAIALANIASLWETMVDHPIRDLKFLHFLESTFPDFYIPLGPQGYMTDNERILLQVQEMRTQHLILRLEMLQAESPHPFNPYKEILKIFCQSHVGVDQLLQVMQNNVDRLDFKGVHGTIDDDWSWSVVTSMKTRISALCKELPNEEVREVGAQLQSLEDGFSFESFLVAFKDFTRGCFADISRQFLQGFLQADANSQIQSQLEAEIVRANAATGMPRAQAAGALGGMIALDAIEQGSGDRLATQDILERVERDRIYPPATNTSYPAFAGYGDPPAQTNGSIYSMSATQTARKRSFEDDEDEEGNPAKQPRSRRKHVARRRPVDAKPLGRTMKSAGELGFPHAPSSLEEPDFEAVSQRSREISAAKRVPKKPQERNSWVREDVKALVRAVDTYKCKWSLIEREIEAGTIPFKLKRNQQALRDKARLLKQDFLKADGILPPSFDLVVLGKKERKAVIVCGKNPDRKEDDVVDGRPINTEWRGEAPAEQPHALDSASPDAAQAPSGGAPEANMDVSLEAGEQD</sequence>
<feature type="compositionally biased region" description="Polar residues" evidence="1">
    <location>
        <begin position="102"/>
        <end position="116"/>
    </location>
</feature>
<feature type="region of interest" description="Disordered" evidence="1">
    <location>
        <begin position="692"/>
        <end position="751"/>
    </location>
</feature>
<gene>
    <name evidence="2" type="ORF">B0T18DRAFT_487497</name>
</gene>
<organism evidence="2 3">
    <name type="scientific">Schizothecium vesticola</name>
    <dbReference type="NCBI Taxonomy" id="314040"/>
    <lineage>
        <taxon>Eukaryota</taxon>
        <taxon>Fungi</taxon>
        <taxon>Dikarya</taxon>
        <taxon>Ascomycota</taxon>
        <taxon>Pezizomycotina</taxon>
        <taxon>Sordariomycetes</taxon>
        <taxon>Sordariomycetidae</taxon>
        <taxon>Sordariales</taxon>
        <taxon>Schizotheciaceae</taxon>
        <taxon>Schizothecium</taxon>
    </lineage>
</organism>
<dbReference type="EMBL" id="JAUKUD010000003">
    <property type="protein sequence ID" value="KAK0749634.1"/>
    <property type="molecule type" value="Genomic_DNA"/>
</dbReference>
<evidence type="ECO:0000256" key="1">
    <source>
        <dbReference type="SAM" id="MobiDB-lite"/>
    </source>
</evidence>
<feature type="compositionally biased region" description="Basic and acidic residues" evidence="1">
    <location>
        <begin position="73"/>
        <end position="86"/>
    </location>
</feature>
<accession>A0AA40F264</accession>
<feature type="compositionally biased region" description="Basic residues" evidence="1">
    <location>
        <begin position="540"/>
        <end position="550"/>
    </location>
</feature>
<evidence type="ECO:0000313" key="3">
    <source>
        <dbReference type="Proteomes" id="UP001172155"/>
    </source>
</evidence>
<dbReference type="AlphaFoldDB" id="A0AA40F264"/>
<feature type="compositionally biased region" description="Polar residues" evidence="1">
    <location>
        <begin position="123"/>
        <end position="140"/>
    </location>
</feature>
<evidence type="ECO:0008006" key="4">
    <source>
        <dbReference type="Google" id="ProtNLM"/>
    </source>
</evidence>
<feature type="compositionally biased region" description="Low complexity" evidence="1">
    <location>
        <begin position="720"/>
        <end position="737"/>
    </location>
</feature>
<evidence type="ECO:0000313" key="2">
    <source>
        <dbReference type="EMBL" id="KAK0749634.1"/>
    </source>
</evidence>
<feature type="compositionally biased region" description="Low complexity" evidence="1">
    <location>
        <begin position="17"/>
        <end position="52"/>
    </location>
</feature>
<feature type="compositionally biased region" description="Basic and acidic residues" evidence="1">
    <location>
        <begin position="692"/>
        <end position="701"/>
    </location>
</feature>